<dbReference type="RefSeq" id="WP_183347552.1">
    <property type="nucleotide sequence ID" value="NZ_JACHEO010000001.1"/>
</dbReference>
<proteinExistence type="predicted"/>
<gene>
    <name evidence="2" type="ORF">HNQ81_000300</name>
</gene>
<dbReference type="Proteomes" id="UP000539642">
    <property type="component" value="Unassembled WGS sequence"/>
</dbReference>
<protein>
    <submittedName>
        <fullName evidence="2">Uncharacterized protein</fullName>
    </submittedName>
</protein>
<evidence type="ECO:0000313" key="2">
    <source>
        <dbReference type="EMBL" id="MBB5346593.1"/>
    </source>
</evidence>
<evidence type="ECO:0000313" key="3">
    <source>
        <dbReference type="Proteomes" id="UP000539642"/>
    </source>
</evidence>
<keyword evidence="3" id="KW-1185">Reference proteome</keyword>
<dbReference type="EMBL" id="JACHEO010000001">
    <property type="protein sequence ID" value="MBB5346593.1"/>
    <property type="molecule type" value="Genomic_DNA"/>
</dbReference>
<evidence type="ECO:0000256" key="1">
    <source>
        <dbReference type="SAM" id="SignalP"/>
    </source>
</evidence>
<organism evidence="2 3">
    <name type="scientific">Desulfoprunum benzoelyticum</name>
    <dbReference type="NCBI Taxonomy" id="1506996"/>
    <lineage>
        <taxon>Bacteria</taxon>
        <taxon>Pseudomonadati</taxon>
        <taxon>Thermodesulfobacteriota</taxon>
        <taxon>Desulfobulbia</taxon>
        <taxon>Desulfobulbales</taxon>
        <taxon>Desulfobulbaceae</taxon>
        <taxon>Desulfoprunum</taxon>
    </lineage>
</organism>
<dbReference type="PROSITE" id="PS51257">
    <property type="entry name" value="PROKAR_LIPOPROTEIN"/>
    <property type="match status" value="1"/>
</dbReference>
<name>A0A840UPW0_9BACT</name>
<keyword evidence="1" id="KW-0732">Signal</keyword>
<reference evidence="2 3" key="1">
    <citation type="submission" date="2020-08" db="EMBL/GenBank/DDBJ databases">
        <title>Genomic Encyclopedia of Type Strains, Phase IV (KMG-IV): sequencing the most valuable type-strain genomes for metagenomic binning, comparative biology and taxonomic classification.</title>
        <authorList>
            <person name="Goeker M."/>
        </authorList>
    </citation>
    <scope>NUCLEOTIDE SEQUENCE [LARGE SCALE GENOMIC DNA]</scope>
    <source>
        <strain evidence="2 3">DSM 28570</strain>
    </source>
</reference>
<feature type="signal peptide" evidence="1">
    <location>
        <begin position="1"/>
        <end position="26"/>
    </location>
</feature>
<accession>A0A840UPW0</accession>
<sequence>MLCKKSMKEMLLVSTLLLSCVSISFAEADGAYCSGVKVISAGAHTDAKVMLGIHTRTDCGTWPPNIPRWFFFDSSDPSNGNAMLATALTAQVAGMKLLLVPKVPGMSEWSTLRQVYTQSN</sequence>
<comment type="caution">
    <text evidence="2">The sequence shown here is derived from an EMBL/GenBank/DDBJ whole genome shotgun (WGS) entry which is preliminary data.</text>
</comment>
<dbReference type="AlphaFoldDB" id="A0A840UPW0"/>
<feature type="chain" id="PRO_5032495556" evidence="1">
    <location>
        <begin position="27"/>
        <end position="120"/>
    </location>
</feature>